<feature type="transmembrane region" description="Helical" evidence="1">
    <location>
        <begin position="6"/>
        <end position="27"/>
    </location>
</feature>
<keyword evidence="1" id="KW-0812">Transmembrane</keyword>
<accession>A0A1W1WS77</accession>
<name>A0A1W1WS77_9BACT</name>
<dbReference type="OrthoDB" id="8527335at2"/>
<gene>
    <name evidence="2" type="ORF">SAMN05660197_0956</name>
</gene>
<evidence type="ECO:0000313" key="2">
    <source>
        <dbReference type="EMBL" id="SMC09154.1"/>
    </source>
</evidence>
<keyword evidence="3" id="KW-1185">Reference proteome</keyword>
<evidence type="ECO:0000313" key="3">
    <source>
        <dbReference type="Proteomes" id="UP000192602"/>
    </source>
</evidence>
<organism evidence="2 3">
    <name type="scientific">Nitratiruptor tergarcus DSM 16512</name>
    <dbReference type="NCBI Taxonomy" id="1069081"/>
    <lineage>
        <taxon>Bacteria</taxon>
        <taxon>Pseudomonadati</taxon>
        <taxon>Campylobacterota</taxon>
        <taxon>Epsilonproteobacteria</taxon>
        <taxon>Nautiliales</taxon>
        <taxon>Nitratiruptoraceae</taxon>
        <taxon>Nitratiruptor</taxon>
    </lineage>
</organism>
<dbReference type="Proteomes" id="UP000192602">
    <property type="component" value="Unassembled WGS sequence"/>
</dbReference>
<keyword evidence="1" id="KW-0472">Membrane</keyword>
<dbReference type="STRING" id="1069081.SAMN05660197_0956"/>
<protein>
    <submittedName>
        <fullName evidence="2">Uncharacterized protein</fullName>
    </submittedName>
</protein>
<evidence type="ECO:0000256" key="1">
    <source>
        <dbReference type="SAM" id="Phobius"/>
    </source>
</evidence>
<proteinExistence type="predicted"/>
<dbReference type="EMBL" id="FWWZ01000001">
    <property type="protein sequence ID" value="SMC09154.1"/>
    <property type="molecule type" value="Genomic_DNA"/>
</dbReference>
<dbReference type="AlphaFoldDB" id="A0A1W1WS77"/>
<dbReference type="RefSeq" id="WP_084275397.1">
    <property type="nucleotide sequence ID" value="NZ_AP026671.1"/>
</dbReference>
<keyword evidence="1" id="KW-1133">Transmembrane helix</keyword>
<reference evidence="3" key="1">
    <citation type="submission" date="2017-04" db="EMBL/GenBank/DDBJ databases">
        <authorList>
            <person name="Varghese N."/>
            <person name="Submissions S."/>
        </authorList>
    </citation>
    <scope>NUCLEOTIDE SEQUENCE [LARGE SCALE GENOMIC DNA]</scope>
    <source>
        <strain evidence="3">DSM 16512</strain>
    </source>
</reference>
<sequence>MNRYLYLFVFFILFILLWGGQTAWIMHKQHGSVQQKRAVVHLLQLPDLAMSTEAHCIRHRSLTNLFEVFGYGPSLSPYFPSTFIYAPPPYLNAKDQIQ</sequence>